<evidence type="ECO:0000256" key="2">
    <source>
        <dbReference type="ARBA" id="ARBA00023002"/>
    </source>
</evidence>
<organism evidence="8 9">
    <name type="scientific">Nocardia huaxiensis</name>
    <dbReference type="NCBI Taxonomy" id="2755382"/>
    <lineage>
        <taxon>Bacteria</taxon>
        <taxon>Bacillati</taxon>
        <taxon>Actinomycetota</taxon>
        <taxon>Actinomycetes</taxon>
        <taxon>Mycobacteriales</taxon>
        <taxon>Nocardiaceae</taxon>
        <taxon>Nocardia</taxon>
    </lineage>
</organism>
<dbReference type="InterPro" id="IPR012133">
    <property type="entry name" value="Alpha-hydoxy_acid_DH_FMN"/>
</dbReference>
<feature type="domain" description="FMN hydroxy acid dehydrogenase" evidence="7">
    <location>
        <begin position="18"/>
        <end position="392"/>
    </location>
</feature>
<keyword evidence="5" id="KW-0285">Flavoprotein</keyword>
<feature type="binding site" evidence="5">
    <location>
        <position position="263"/>
    </location>
    <ligand>
        <name>glyoxylate</name>
        <dbReference type="ChEBI" id="CHEBI:36655"/>
    </ligand>
</feature>
<protein>
    <submittedName>
        <fullName evidence="8">Alpha-hydroxy-acid oxidizing protein</fullName>
    </submittedName>
</protein>
<feature type="region of interest" description="Disordered" evidence="6">
    <location>
        <begin position="1"/>
        <end position="20"/>
    </location>
</feature>
<dbReference type="SUPFAM" id="SSF51395">
    <property type="entry name" value="FMN-linked oxidoreductases"/>
    <property type="match status" value="1"/>
</dbReference>
<feature type="binding site" evidence="5">
    <location>
        <position position="178"/>
    </location>
    <ligand>
        <name>FMN</name>
        <dbReference type="ChEBI" id="CHEBI:58210"/>
    </ligand>
</feature>
<gene>
    <name evidence="8" type="ORF">H0264_30695</name>
</gene>
<keyword evidence="2" id="KW-0560">Oxidoreductase</keyword>
<evidence type="ECO:0000256" key="1">
    <source>
        <dbReference type="ARBA" id="ARBA00001917"/>
    </source>
</evidence>
<comment type="cofactor">
    <cofactor evidence="1">
        <name>FMN</name>
        <dbReference type="ChEBI" id="CHEBI:58210"/>
    </cofactor>
</comment>
<feature type="binding site" evidence="5">
    <location>
        <position position="290"/>
    </location>
    <ligand>
        <name>glyoxylate</name>
        <dbReference type="ChEBI" id="CHEBI:36655"/>
    </ligand>
</feature>
<evidence type="ECO:0000313" key="9">
    <source>
        <dbReference type="Proteomes" id="UP000515512"/>
    </source>
</evidence>
<evidence type="ECO:0000256" key="5">
    <source>
        <dbReference type="PIRSR" id="PIRSR000138-2"/>
    </source>
</evidence>
<dbReference type="GO" id="GO:0016491">
    <property type="term" value="F:oxidoreductase activity"/>
    <property type="evidence" value="ECO:0007669"/>
    <property type="project" value="UniProtKB-KW"/>
</dbReference>
<dbReference type="AlphaFoldDB" id="A0A7D6VGG6"/>
<keyword evidence="5" id="KW-0288">FMN</keyword>
<comment type="similarity">
    <text evidence="3">Belongs to the FMN-dependent alpha-hydroxy acid dehydrogenase family.</text>
</comment>
<feature type="binding site" evidence="5">
    <location>
        <position position="187"/>
    </location>
    <ligand>
        <name>glyoxylate</name>
        <dbReference type="ChEBI" id="CHEBI:36655"/>
    </ligand>
</feature>
<evidence type="ECO:0000256" key="4">
    <source>
        <dbReference type="PIRSR" id="PIRSR000138-1"/>
    </source>
</evidence>
<feature type="binding site" evidence="5">
    <location>
        <position position="129"/>
    </location>
    <ligand>
        <name>FMN</name>
        <dbReference type="ChEBI" id="CHEBI:58210"/>
    </ligand>
</feature>
<feature type="binding site" evidence="5">
    <location>
        <position position="152"/>
    </location>
    <ligand>
        <name>glyoxylate</name>
        <dbReference type="ChEBI" id="CHEBI:36655"/>
    </ligand>
</feature>
<dbReference type="PROSITE" id="PS00557">
    <property type="entry name" value="FMN_HYDROXY_ACID_DH_1"/>
    <property type="match status" value="1"/>
</dbReference>
<dbReference type="EMBL" id="CP059399">
    <property type="protein sequence ID" value="QLY29576.1"/>
    <property type="molecule type" value="Genomic_DNA"/>
</dbReference>
<proteinExistence type="inferred from homology"/>
<dbReference type="Pfam" id="PF01070">
    <property type="entry name" value="FMN_dh"/>
    <property type="match status" value="1"/>
</dbReference>
<name>A0A7D6VGG6_9NOCA</name>
<dbReference type="Proteomes" id="UP000515512">
    <property type="component" value="Chromosome"/>
</dbReference>
<dbReference type="Gene3D" id="3.20.20.70">
    <property type="entry name" value="Aldolase class I"/>
    <property type="match status" value="1"/>
</dbReference>
<dbReference type="InterPro" id="IPR037396">
    <property type="entry name" value="FMN_HAD"/>
</dbReference>
<dbReference type="InterPro" id="IPR000262">
    <property type="entry name" value="FMN-dep_DH"/>
</dbReference>
<accession>A0A7D6VGG6</accession>
<feature type="binding site" evidence="5">
    <location>
        <position position="287"/>
    </location>
    <ligand>
        <name>glyoxylate</name>
        <dbReference type="ChEBI" id="CHEBI:36655"/>
    </ligand>
</feature>
<evidence type="ECO:0000259" key="7">
    <source>
        <dbReference type="PROSITE" id="PS51349"/>
    </source>
</evidence>
<feature type="binding site" evidence="5">
    <location>
        <position position="150"/>
    </location>
    <ligand>
        <name>FMN</name>
        <dbReference type="ChEBI" id="CHEBI:58210"/>
    </ligand>
</feature>
<feature type="binding site" evidence="5">
    <location>
        <begin position="318"/>
        <end position="322"/>
    </location>
    <ligand>
        <name>FMN</name>
        <dbReference type="ChEBI" id="CHEBI:58210"/>
    </ligand>
</feature>
<dbReference type="InterPro" id="IPR013785">
    <property type="entry name" value="Aldolase_TIM"/>
</dbReference>
<feature type="binding site" evidence="5">
    <location>
        <position position="285"/>
    </location>
    <ligand>
        <name>FMN</name>
        <dbReference type="ChEBI" id="CHEBI:58210"/>
    </ligand>
</feature>
<keyword evidence="9" id="KW-1185">Reference proteome</keyword>
<dbReference type="PIRSF" id="PIRSF000138">
    <property type="entry name" value="Al-hdrx_acd_dh"/>
    <property type="match status" value="1"/>
</dbReference>
<feature type="active site" description="Proton acceptor" evidence="4">
    <location>
        <position position="287"/>
    </location>
</feature>
<evidence type="ECO:0000256" key="6">
    <source>
        <dbReference type="SAM" id="MobiDB-lite"/>
    </source>
</evidence>
<dbReference type="InterPro" id="IPR008259">
    <property type="entry name" value="FMN_hydac_DH_AS"/>
</dbReference>
<dbReference type="PANTHER" id="PTHR10578:SF143">
    <property type="entry name" value="FMN-DEPENDENT ALPHA-HYDROXY ACID DEHYDROGENASE PB1A11.03"/>
    <property type="match status" value="1"/>
</dbReference>
<sequence length="396" mass="41408">MQRMRQFAAKPFRGEDPIPTGLPMTVTGLETAAREAMSAEAYAFVAGGAAAERTLRANVEAFHRYRIVPRIWRGTSAPEGCDTTATVFGSTLAAPVLAAPVGMQEVIRPGGEALAGAATAGLGLGSVLSTAASTDIETVGAAAGPAWWFQLYWPADDDIARSLVERAERAGARAIVVTADAPVLGWRPRAQEAAGPQPARGRGIANFLSDPVFRSRLTEPPEHSAAAMAAAITLWENIFGNHTLRPRDLGRLREWTGLPIVVKGVLHPDDARAVVDAGACGVVVSNHGGRQIDGSIAALDALPEIAGAVGDSAEVFFDSGVRTGSDIIIALALGAKAVLYGRPWLYGLALSGQDGIEHAFRLLLADLRITMGLAGLANTAEITGSILRVRNGRCGR</sequence>
<dbReference type="GO" id="GO:0010181">
    <property type="term" value="F:FMN binding"/>
    <property type="evidence" value="ECO:0007669"/>
    <property type="project" value="InterPro"/>
</dbReference>
<dbReference type="PANTHER" id="PTHR10578">
    <property type="entry name" value="S -2-HYDROXY-ACID OXIDASE-RELATED"/>
    <property type="match status" value="1"/>
</dbReference>
<dbReference type="KEGG" id="nhu:H0264_30695"/>
<dbReference type="PROSITE" id="PS51349">
    <property type="entry name" value="FMN_HYDROXY_ACID_DH_2"/>
    <property type="match status" value="1"/>
</dbReference>
<evidence type="ECO:0000313" key="8">
    <source>
        <dbReference type="EMBL" id="QLY29576.1"/>
    </source>
</evidence>
<evidence type="ECO:0000256" key="3">
    <source>
        <dbReference type="ARBA" id="ARBA00024042"/>
    </source>
</evidence>
<feature type="binding site" evidence="5">
    <location>
        <begin position="100"/>
        <end position="102"/>
    </location>
    <ligand>
        <name>FMN</name>
        <dbReference type="ChEBI" id="CHEBI:58210"/>
    </ligand>
</feature>
<reference evidence="8 9" key="1">
    <citation type="submission" date="2020-07" db="EMBL/GenBank/DDBJ databases">
        <authorList>
            <person name="Zhuang K."/>
            <person name="Ran Y."/>
        </authorList>
    </citation>
    <scope>NUCLEOTIDE SEQUENCE [LARGE SCALE GENOMIC DNA]</scope>
    <source>
        <strain evidence="8 9">WCH-YHL-001</strain>
    </source>
</reference>
<feature type="binding site" evidence="5">
    <location>
        <begin position="341"/>
        <end position="342"/>
    </location>
    <ligand>
        <name>FMN</name>
        <dbReference type="ChEBI" id="CHEBI:58210"/>
    </ligand>
</feature>